<dbReference type="Proteomes" id="UP000000393">
    <property type="component" value="Chromosome"/>
</dbReference>
<keyword evidence="4" id="KW-1185">Reference proteome</keyword>
<evidence type="ECO:0000256" key="2">
    <source>
        <dbReference type="SAM" id="Phobius"/>
    </source>
</evidence>
<sequence>MRFFVNGEQRRNTLLNTIILLFLGYIALLWVSNGLMYFHKMGLTPSSVTNYYLGSEADFTQPISYQSLLEVSHFHLFSMGILVLTLAHLMLFTELSTTLKVWLSGLTFFAAVANEAGGWLVRFVHPAFAYFKIGTFLLLEASLAALLIFVSASLLQARRRSRASQPAPKRREDYAPQMQMSAQHENNQAGRSAFDSHAGSPPLHGASRPFIKEN</sequence>
<keyword evidence="2" id="KW-0472">Membrane</keyword>
<organism evidence="3 4">
    <name type="scientific">Nitrosococcus watsoni (strain C-113)</name>
    <dbReference type="NCBI Taxonomy" id="105559"/>
    <lineage>
        <taxon>Bacteria</taxon>
        <taxon>Pseudomonadati</taxon>
        <taxon>Pseudomonadota</taxon>
        <taxon>Gammaproteobacteria</taxon>
        <taxon>Chromatiales</taxon>
        <taxon>Chromatiaceae</taxon>
        <taxon>Nitrosococcus</taxon>
    </lineage>
</organism>
<name>D8KC01_NITWC</name>
<feature type="compositionally biased region" description="Polar residues" evidence="1">
    <location>
        <begin position="178"/>
        <end position="190"/>
    </location>
</feature>
<accession>D8KC01</accession>
<keyword evidence="2" id="KW-0812">Transmembrane</keyword>
<dbReference type="EMBL" id="CP002086">
    <property type="protein sequence ID" value="ADJ29672.1"/>
    <property type="molecule type" value="Genomic_DNA"/>
</dbReference>
<dbReference type="AlphaFoldDB" id="D8KC01"/>
<protein>
    <submittedName>
        <fullName evidence="3">Uncharacterized protein</fullName>
    </submittedName>
</protein>
<gene>
    <name evidence="3" type="ordered locus">Nwat_2933</name>
</gene>
<dbReference type="OrthoDB" id="5574018at2"/>
<feature type="region of interest" description="Disordered" evidence="1">
    <location>
        <begin position="161"/>
        <end position="214"/>
    </location>
</feature>
<dbReference type="RefSeq" id="WP_013221735.1">
    <property type="nucleotide sequence ID" value="NC_014315.1"/>
</dbReference>
<feature type="transmembrane region" description="Helical" evidence="2">
    <location>
        <begin position="133"/>
        <end position="155"/>
    </location>
</feature>
<keyword evidence="2" id="KW-1133">Transmembrane helix</keyword>
<evidence type="ECO:0000313" key="3">
    <source>
        <dbReference type="EMBL" id="ADJ29672.1"/>
    </source>
</evidence>
<feature type="transmembrane region" description="Helical" evidence="2">
    <location>
        <begin position="99"/>
        <end position="121"/>
    </location>
</feature>
<dbReference type="HOGENOM" id="CLU_114515_0_0_6"/>
<dbReference type="STRING" id="105559.Nwat_2933"/>
<dbReference type="KEGG" id="nwa:Nwat_2933"/>
<evidence type="ECO:0000256" key="1">
    <source>
        <dbReference type="SAM" id="MobiDB-lite"/>
    </source>
</evidence>
<feature type="transmembrane region" description="Helical" evidence="2">
    <location>
        <begin position="74"/>
        <end position="92"/>
    </location>
</feature>
<proteinExistence type="predicted"/>
<feature type="transmembrane region" description="Helical" evidence="2">
    <location>
        <begin position="12"/>
        <end position="31"/>
    </location>
</feature>
<evidence type="ECO:0000313" key="4">
    <source>
        <dbReference type="Proteomes" id="UP000000393"/>
    </source>
</evidence>
<reference evidence="3 4" key="1">
    <citation type="submission" date="2010-06" db="EMBL/GenBank/DDBJ databases">
        <title>Complete sequence of chromosome of Nitrosococcus watsoni C-113.</title>
        <authorList>
            <consortium name="US DOE Joint Genome Institute"/>
            <person name="Lucas S."/>
            <person name="Copeland A."/>
            <person name="Lapidus A."/>
            <person name="Cheng J.-F."/>
            <person name="Bruce D."/>
            <person name="Goodwin L."/>
            <person name="Pitluck S."/>
            <person name="Malfatti S.A."/>
            <person name="Chain P.S.G."/>
            <person name="Land M."/>
            <person name="Hauser L."/>
            <person name="Kyrpides N."/>
            <person name="Ivanova N."/>
            <person name="Cambell M.A."/>
            <person name="Heidelberg J.F."/>
            <person name="Klotz M.G."/>
            <person name="Woyke T."/>
        </authorList>
    </citation>
    <scope>NUCLEOTIDE SEQUENCE [LARGE SCALE GENOMIC DNA]</scope>
    <source>
        <strain evidence="3 4">C-113</strain>
    </source>
</reference>
<dbReference type="eggNOG" id="ENOG50328RE">
    <property type="taxonomic scope" value="Bacteria"/>
</dbReference>